<dbReference type="InterPro" id="IPR008105">
    <property type="entry name" value="Chemokine_XCL1/XCL2"/>
</dbReference>
<dbReference type="EMBL" id="JAOTOJ010000004">
    <property type="protein sequence ID" value="KAK9402302.1"/>
    <property type="molecule type" value="Genomic_DNA"/>
</dbReference>
<reference evidence="4 5" key="1">
    <citation type="journal article" date="2024" name="Proc. Natl. Acad. Sci. U.S.A.">
        <title>The genetic regulatory architecture and epigenomic basis for age-related changes in rattlesnake venom.</title>
        <authorList>
            <person name="Hogan M.P."/>
            <person name="Holding M.L."/>
            <person name="Nystrom G.S."/>
            <person name="Colston T.J."/>
            <person name="Bartlett D.A."/>
            <person name="Mason A.J."/>
            <person name="Ellsworth S.A."/>
            <person name="Rautsaw R.M."/>
            <person name="Lawrence K.C."/>
            <person name="Strickland J.L."/>
            <person name="He B."/>
            <person name="Fraser P."/>
            <person name="Margres M.J."/>
            <person name="Gilbert D.M."/>
            <person name="Gibbs H.L."/>
            <person name="Parkinson C.L."/>
            <person name="Rokyta D.R."/>
        </authorList>
    </citation>
    <scope>NUCLEOTIDE SEQUENCE [LARGE SCALE GENOMIC DNA]</scope>
    <source>
        <strain evidence="4">DRR0105</strain>
    </source>
</reference>
<dbReference type="Gene3D" id="2.40.50.40">
    <property type="match status" value="1"/>
</dbReference>
<evidence type="ECO:0000256" key="2">
    <source>
        <dbReference type="ARBA" id="ARBA00022514"/>
    </source>
</evidence>
<keyword evidence="2" id="KW-0202">Cytokine</keyword>
<sequence>MRLYLTVILAISFLENFQVHIIKGTLGTQALPHNSCIDLRTKEIGIKKLADYEIHHHPKKVVILITRKKIKICVPPDAPWVNKII</sequence>
<name>A0AAW1BKD6_CROAD</name>
<feature type="domain" description="Chemokine interleukin-8-like" evidence="3">
    <location>
        <begin position="36"/>
        <end position="85"/>
    </location>
</feature>
<comment type="caution">
    <text evidence="4">The sequence shown here is derived from an EMBL/GenBank/DDBJ whole genome shotgun (WGS) entry which is preliminary data.</text>
</comment>
<dbReference type="Proteomes" id="UP001474421">
    <property type="component" value="Unassembled WGS sequence"/>
</dbReference>
<proteinExistence type="inferred from homology"/>
<dbReference type="PRINTS" id="PR01731">
    <property type="entry name" value="LYMPHOTACTIN"/>
</dbReference>
<evidence type="ECO:0000256" key="1">
    <source>
        <dbReference type="ARBA" id="ARBA00006894"/>
    </source>
</evidence>
<protein>
    <submittedName>
        <fullName evidence="4">Lymphotactin-like</fullName>
    </submittedName>
</protein>
<dbReference type="Pfam" id="PF00048">
    <property type="entry name" value="IL8"/>
    <property type="match status" value="1"/>
</dbReference>
<dbReference type="InterPro" id="IPR036048">
    <property type="entry name" value="Interleukin_8-like_sf"/>
</dbReference>
<dbReference type="SUPFAM" id="SSF54117">
    <property type="entry name" value="Interleukin 8-like chemokines"/>
    <property type="match status" value="1"/>
</dbReference>
<evidence type="ECO:0000313" key="5">
    <source>
        <dbReference type="Proteomes" id="UP001474421"/>
    </source>
</evidence>
<comment type="similarity">
    <text evidence="1">Belongs to the intercrine gamma family.</text>
</comment>
<gene>
    <name evidence="4" type="ORF">NXF25_010658</name>
</gene>
<dbReference type="GO" id="GO:0006955">
    <property type="term" value="P:immune response"/>
    <property type="evidence" value="ECO:0007669"/>
    <property type="project" value="InterPro"/>
</dbReference>
<keyword evidence="5" id="KW-1185">Reference proteome</keyword>
<evidence type="ECO:0000313" key="4">
    <source>
        <dbReference type="EMBL" id="KAK9402302.1"/>
    </source>
</evidence>
<accession>A0AAW1BKD6</accession>
<dbReference type="InterPro" id="IPR001811">
    <property type="entry name" value="Chemokine_IL8-like_dom"/>
</dbReference>
<organism evidence="4 5">
    <name type="scientific">Crotalus adamanteus</name>
    <name type="common">Eastern diamondback rattlesnake</name>
    <dbReference type="NCBI Taxonomy" id="8729"/>
    <lineage>
        <taxon>Eukaryota</taxon>
        <taxon>Metazoa</taxon>
        <taxon>Chordata</taxon>
        <taxon>Craniata</taxon>
        <taxon>Vertebrata</taxon>
        <taxon>Euteleostomi</taxon>
        <taxon>Lepidosauria</taxon>
        <taxon>Squamata</taxon>
        <taxon>Bifurcata</taxon>
        <taxon>Unidentata</taxon>
        <taxon>Episquamata</taxon>
        <taxon>Toxicofera</taxon>
        <taxon>Serpentes</taxon>
        <taxon>Colubroidea</taxon>
        <taxon>Viperidae</taxon>
        <taxon>Crotalinae</taxon>
        <taxon>Crotalus</taxon>
    </lineage>
</organism>
<dbReference type="GO" id="GO:0005615">
    <property type="term" value="C:extracellular space"/>
    <property type="evidence" value="ECO:0007669"/>
    <property type="project" value="UniProtKB-KW"/>
</dbReference>
<evidence type="ECO:0000259" key="3">
    <source>
        <dbReference type="Pfam" id="PF00048"/>
    </source>
</evidence>
<dbReference type="AlphaFoldDB" id="A0AAW1BKD6"/>
<dbReference type="GO" id="GO:0008009">
    <property type="term" value="F:chemokine activity"/>
    <property type="evidence" value="ECO:0007669"/>
    <property type="project" value="InterPro"/>
</dbReference>